<proteinExistence type="predicted"/>
<evidence type="ECO:0000313" key="2">
    <source>
        <dbReference type="EMBL" id="NMF03656.1"/>
    </source>
</evidence>
<dbReference type="InterPro" id="IPR042070">
    <property type="entry name" value="PucR_C-HTH_sf"/>
</dbReference>
<dbReference type="Pfam" id="PF13556">
    <property type="entry name" value="HTH_30"/>
    <property type="match status" value="1"/>
</dbReference>
<name>A0A7X9SKJ9_CLOBE</name>
<dbReference type="AlphaFoldDB" id="A0A7X9SKJ9"/>
<dbReference type="Gene3D" id="1.10.10.2840">
    <property type="entry name" value="PucR C-terminal helix-turn-helix domain"/>
    <property type="match status" value="1"/>
</dbReference>
<dbReference type="EMBL" id="JABAGD010000003">
    <property type="protein sequence ID" value="NMF03656.1"/>
    <property type="molecule type" value="Genomic_DNA"/>
</dbReference>
<dbReference type="RefSeq" id="WP_168981015.1">
    <property type="nucleotide sequence ID" value="NZ_JABAGD010000003.1"/>
</dbReference>
<evidence type="ECO:0000259" key="1">
    <source>
        <dbReference type="Pfam" id="PF13556"/>
    </source>
</evidence>
<dbReference type="PANTHER" id="PTHR33744">
    <property type="entry name" value="CARBOHYDRATE DIACID REGULATOR"/>
    <property type="match status" value="1"/>
</dbReference>
<reference evidence="2 3" key="1">
    <citation type="submission" date="2020-04" db="EMBL/GenBank/DDBJ databases">
        <authorList>
            <person name="Hitch T.C.A."/>
            <person name="Wylensek D."/>
            <person name="Clavel T."/>
        </authorList>
    </citation>
    <scope>NUCLEOTIDE SEQUENCE [LARGE SCALE GENOMIC DNA]</scope>
    <source>
        <strain evidence="2 3">WB01_NA02</strain>
    </source>
</reference>
<comment type="caution">
    <text evidence="2">The sequence shown here is derived from an EMBL/GenBank/DDBJ whole genome shotgun (WGS) entry which is preliminary data.</text>
</comment>
<dbReference type="InterPro" id="IPR051448">
    <property type="entry name" value="CdaR-like_regulators"/>
</dbReference>
<feature type="domain" description="PucR C-terminal helix-turn-helix" evidence="1">
    <location>
        <begin position="287"/>
        <end position="343"/>
    </location>
</feature>
<sequence>MKKEYDLYKKRYELYDSLFVQNNIDDILNIAENFLGNPIFILDTSYRLITRSNLAKCENSSIETHNGEDYLLSGIISLMKENKCMDTIYKTNNSFFHYSDENLIFCSIKVNGISIGYISVLQRDRDFQDEDLELTNILSNLLSIQIQKENLFISNSGLDEEYYLMDLLVNDIDNLEYASERLKYSSFTLSKYNLILSIPFKQKYEDYRHNFGLRELIQRLKSILGNCISTYYKDTIIFLISSNNEQIISEYIKENNDLPRIDITTLVNPLIKKLIKYDEKNKTELFITLKTYLECNRNANHTSNKLNIHRSTLFYRFNKIQSLLDISLEDSNNLFKLELSIKILNYNEIS</sequence>
<dbReference type="InterPro" id="IPR025736">
    <property type="entry name" value="PucR_C-HTH_dom"/>
</dbReference>
<organism evidence="2 3">
    <name type="scientific">Clostridium beijerinckii</name>
    <name type="common">Clostridium MP</name>
    <dbReference type="NCBI Taxonomy" id="1520"/>
    <lineage>
        <taxon>Bacteria</taxon>
        <taxon>Bacillati</taxon>
        <taxon>Bacillota</taxon>
        <taxon>Clostridia</taxon>
        <taxon>Eubacteriales</taxon>
        <taxon>Clostridiaceae</taxon>
        <taxon>Clostridium</taxon>
    </lineage>
</organism>
<dbReference type="Proteomes" id="UP000587880">
    <property type="component" value="Unassembled WGS sequence"/>
</dbReference>
<gene>
    <name evidence="2" type="ORF">HF849_02655</name>
</gene>
<evidence type="ECO:0000313" key="3">
    <source>
        <dbReference type="Proteomes" id="UP000587880"/>
    </source>
</evidence>
<accession>A0A7X9SKJ9</accession>
<protein>
    <submittedName>
        <fullName evidence="2">PucR family transcriptional regulator</fullName>
    </submittedName>
</protein>